<comment type="caution">
    <text evidence="9">The sequence shown here is derived from an EMBL/GenBank/DDBJ whole genome shotgun (WGS) entry which is preliminary data.</text>
</comment>
<dbReference type="InterPro" id="IPR037185">
    <property type="entry name" value="EmrE-like"/>
</dbReference>
<dbReference type="SUPFAM" id="SSF103481">
    <property type="entry name" value="Multidrug resistance efflux transporter EmrE"/>
    <property type="match status" value="2"/>
</dbReference>
<feature type="transmembrane region" description="Helical" evidence="7">
    <location>
        <begin position="206"/>
        <end position="227"/>
    </location>
</feature>
<gene>
    <name evidence="9" type="ORF">ACFSB2_22805</name>
</gene>
<feature type="transmembrane region" description="Helical" evidence="7">
    <location>
        <begin position="14"/>
        <end position="32"/>
    </location>
</feature>
<feature type="transmembrane region" description="Helical" evidence="7">
    <location>
        <begin position="44"/>
        <end position="65"/>
    </location>
</feature>
<dbReference type="RefSeq" id="WP_377945385.1">
    <property type="nucleotide sequence ID" value="NZ_JBHUCX010000092.1"/>
</dbReference>
<evidence type="ECO:0000256" key="6">
    <source>
        <dbReference type="ARBA" id="ARBA00023136"/>
    </source>
</evidence>
<dbReference type="InterPro" id="IPR050638">
    <property type="entry name" value="AA-Vitamin_Transporters"/>
</dbReference>
<dbReference type="EMBL" id="JBHUCX010000092">
    <property type="protein sequence ID" value="MFD1677495.1"/>
    <property type="molecule type" value="Genomic_DNA"/>
</dbReference>
<feature type="transmembrane region" description="Helical" evidence="7">
    <location>
        <begin position="239"/>
        <end position="255"/>
    </location>
</feature>
<evidence type="ECO:0000259" key="8">
    <source>
        <dbReference type="Pfam" id="PF00892"/>
    </source>
</evidence>
<dbReference type="Proteomes" id="UP001597079">
    <property type="component" value="Unassembled WGS sequence"/>
</dbReference>
<feature type="transmembrane region" description="Helical" evidence="7">
    <location>
        <begin position="113"/>
        <end position="133"/>
    </location>
</feature>
<feature type="transmembrane region" description="Helical" evidence="7">
    <location>
        <begin position="174"/>
        <end position="194"/>
    </location>
</feature>
<comment type="subcellular location">
    <subcellularLocation>
        <location evidence="1">Cell membrane</location>
        <topology evidence="1">Multi-pass membrane protein</topology>
    </subcellularLocation>
</comment>
<evidence type="ECO:0000313" key="10">
    <source>
        <dbReference type="Proteomes" id="UP001597079"/>
    </source>
</evidence>
<evidence type="ECO:0000256" key="4">
    <source>
        <dbReference type="ARBA" id="ARBA00022692"/>
    </source>
</evidence>
<name>A0ABW4JPQ1_9BACL</name>
<evidence type="ECO:0000256" key="7">
    <source>
        <dbReference type="SAM" id="Phobius"/>
    </source>
</evidence>
<organism evidence="9 10">
    <name type="scientific">Alicyclobacillus fodiniaquatilis</name>
    <dbReference type="NCBI Taxonomy" id="1661150"/>
    <lineage>
        <taxon>Bacteria</taxon>
        <taxon>Bacillati</taxon>
        <taxon>Bacillota</taxon>
        <taxon>Bacilli</taxon>
        <taxon>Bacillales</taxon>
        <taxon>Alicyclobacillaceae</taxon>
        <taxon>Alicyclobacillus</taxon>
    </lineage>
</organism>
<keyword evidence="4 7" id="KW-0812">Transmembrane</keyword>
<dbReference type="Pfam" id="PF00892">
    <property type="entry name" value="EamA"/>
    <property type="match status" value="2"/>
</dbReference>
<keyword evidence="10" id="KW-1185">Reference proteome</keyword>
<evidence type="ECO:0000256" key="1">
    <source>
        <dbReference type="ARBA" id="ARBA00004651"/>
    </source>
</evidence>
<dbReference type="PANTHER" id="PTHR32322:SF18">
    <property type="entry name" value="S-ADENOSYLMETHIONINE_S-ADENOSYLHOMOCYSTEINE TRANSPORTER"/>
    <property type="match status" value="1"/>
</dbReference>
<dbReference type="PANTHER" id="PTHR32322">
    <property type="entry name" value="INNER MEMBRANE TRANSPORTER"/>
    <property type="match status" value="1"/>
</dbReference>
<proteinExistence type="inferred from homology"/>
<accession>A0ABW4JPQ1</accession>
<evidence type="ECO:0000256" key="5">
    <source>
        <dbReference type="ARBA" id="ARBA00022989"/>
    </source>
</evidence>
<evidence type="ECO:0000313" key="9">
    <source>
        <dbReference type="EMBL" id="MFD1677495.1"/>
    </source>
</evidence>
<keyword evidence="6 7" id="KW-0472">Membrane</keyword>
<feature type="domain" description="EamA" evidence="8">
    <location>
        <begin position="16"/>
        <end position="156"/>
    </location>
</feature>
<protein>
    <submittedName>
        <fullName evidence="9">DMT family transporter</fullName>
    </submittedName>
</protein>
<reference evidence="10" key="1">
    <citation type="journal article" date="2019" name="Int. J. Syst. Evol. Microbiol.">
        <title>The Global Catalogue of Microorganisms (GCM) 10K type strain sequencing project: providing services to taxonomists for standard genome sequencing and annotation.</title>
        <authorList>
            <consortium name="The Broad Institute Genomics Platform"/>
            <consortium name="The Broad Institute Genome Sequencing Center for Infectious Disease"/>
            <person name="Wu L."/>
            <person name="Ma J."/>
        </authorList>
    </citation>
    <scope>NUCLEOTIDE SEQUENCE [LARGE SCALE GENOMIC DNA]</scope>
    <source>
        <strain evidence="10">CGMCC 1.12286</strain>
    </source>
</reference>
<feature type="domain" description="EamA" evidence="8">
    <location>
        <begin position="171"/>
        <end position="307"/>
    </location>
</feature>
<feature type="transmembrane region" description="Helical" evidence="7">
    <location>
        <begin position="290"/>
        <end position="307"/>
    </location>
</feature>
<feature type="transmembrane region" description="Helical" evidence="7">
    <location>
        <begin position="142"/>
        <end position="162"/>
    </location>
</feature>
<feature type="transmembrane region" description="Helical" evidence="7">
    <location>
        <begin position="267"/>
        <end position="284"/>
    </location>
</feature>
<evidence type="ECO:0000256" key="2">
    <source>
        <dbReference type="ARBA" id="ARBA00007362"/>
    </source>
</evidence>
<keyword evidence="5 7" id="KW-1133">Transmembrane helix</keyword>
<comment type="similarity">
    <text evidence="2">Belongs to the EamA transporter family.</text>
</comment>
<feature type="transmembrane region" description="Helical" evidence="7">
    <location>
        <begin position="86"/>
        <end position="107"/>
    </location>
</feature>
<dbReference type="InterPro" id="IPR000620">
    <property type="entry name" value="EamA_dom"/>
</dbReference>
<evidence type="ECO:0000256" key="3">
    <source>
        <dbReference type="ARBA" id="ARBA00022475"/>
    </source>
</evidence>
<sequence>MTATRGQQNSTNQIFIYILLLITTSLWGSAFVFSKIAENSVPPAAAACLRFGIGTIVSFIMLFTLRTRSKNKNQIRRFPKGKFLRILLLGLIGVFAYNWLFFMALSYSPAADGSMIIPSLSPAITVLLSAIFLHERLRKNQALGLVCTLIGAAIFFFAMALTKQANGHHGIGDVLFLGSAILWATYTLLGKNVLQAMDPLLTTSYAMLTGAVALGIVAAPSLVRIHWASLGGDFWLDQAFLGIFPSALANWFYYVGVRTIGPPRASVFMYFVPVSGLILSAIFLHEIFSVIQFIGAIVMILGVWMVNRRSRPVPSQTPAGDVQQTGHP</sequence>
<keyword evidence="3" id="KW-1003">Cell membrane</keyword>